<comment type="caution">
    <text evidence="2">The sequence shown here is derived from an EMBL/GenBank/DDBJ whole genome shotgun (WGS) entry which is preliminary data.</text>
</comment>
<proteinExistence type="predicted"/>
<dbReference type="InterPro" id="IPR052163">
    <property type="entry name" value="DGC-Regulatory_Protein"/>
</dbReference>
<dbReference type="InterPro" id="IPR043128">
    <property type="entry name" value="Rev_trsase/Diguanyl_cyclase"/>
</dbReference>
<evidence type="ECO:0000313" key="2">
    <source>
        <dbReference type="EMBL" id="RUA22477.1"/>
    </source>
</evidence>
<dbReference type="AlphaFoldDB" id="A0A3S0QRQ9"/>
<dbReference type="PANTHER" id="PTHR46663">
    <property type="entry name" value="DIGUANYLATE CYCLASE DGCT-RELATED"/>
    <property type="match status" value="1"/>
</dbReference>
<dbReference type="NCBIfam" id="TIGR00254">
    <property type="entry name" value="GGDEF"/>
    <property type="match status" value="1"/>
</dbReference>
<protein>
    <submittedName>
        <fullName evidence="2">Diguanylate cyclase</fullName>
    </submittedName>
</protein>
<reference evidence="2" key="1">
    <citation type="submission" date="2018-12" db="EMBL/GenBank/DDBJ databases">
        <authorList>
            <person name="Jadhav K."/>
            <person name="Kushwaha B."/>
            <person name="Jadhav I."/>
        </authorList>
    </citation>
    <scope>NUCLEOTIDE SEQUENCE [LARGE SCALE GENOMIC DNA]</scope>
    <source>
        <strain evidence="2">SBS 10</strain>
    </source>
</reference>
<gene>
    <name evidence="2" type="ORF">DSL92_05250</name>
</gene>
<organism evidence="2">
    <name type="scientific">Billgrantia gudaonensis</name>
    <dbReference type="NCBI Taxonomy" id="376427"/>
    <lineage>
        <taxon>Bacteria</taxon>
        <taxon>Pseudomonadati</taxon>
        <taxon>Pseudomonadota</taxon>
        <taxon>Gammaproteobacteria</taxon>
        <taxon>Oceanospirillales</taxon>
        <taxon>Halomonadaceae</taxon>
        <taxon>Billgrantia</taxon>
    </lineage>
</organism>
<accession>A0A3S0QRQ9</accession>
<name>A0A3S0QRQ9_9GAMM</name>
<dbReference type="SUPFAM" id="SSF55073">
    <property type="entry name" value="Nucleotide cyclase"/>
    <property type="match status" value="1"/>
</dbReference>
<dbReference type="PANTHER" id="PTHR46663:SF2">
    <property type="entry name" value="GGDEF DOMAIN-CONTAINING PROTEIN"/>
    <property type="match status" value="1"/>
</dbReference>
<dbReference type="PROSITE" id="PS50887">
    <property type="entry name" value="GGDEF"/>
    <property type="match status" value="1"/>
</dbReference>
<sequence length="65" mass="7091">MAVLFIDLDDFKPINDSLGHEVGDQVLVQVARRLGDELSPWRYAGASAAMSSSFCCRASSRMTTP</sequence>
<dbReference type="Gene3D" id="3.30.70.270">
    <property type="match status" value="1"/>
</dbReference>
<feature type="domain" description="GGDEF" evidence="1">
    <location>
        <begin position="1"/>
        <end position="65"/>
    </location>
</feature>
<dbReference type="InterPro" id="IPR029787">
    <property type="entry name" value="Nucleotide_cyclase"/>
</dbReference>
<dbReference type="Pfam" id="PF00990">
    <property type="entry name" value="GGDEF"/>
    <property type="match status" value="1"/>
</dbReference>
<dbReference type="EMBL" id="RXHI01000015">
    <property type="protein sequence ID" value="RUA22477.1"/>
    <property type="molecule type" value="Genomic_DNA"/>
</dbReference>
<evidence type="ECO:0000259" key="1">
    <source>
        <dbReference type="PROSITE" id="PS50887"/>
    </source>
</evidence>
<dbReference type="InterPro" id="IPR000160">
    <property type="entry name" value="GGDEF_dom"/>
</dbReference>